<proteinExistence type="inferred from homology"/>
<feature type="active site" description="Charge relay system" evidence="11 12">
    <location>
        <position position="558"/>
    </location>
</feature>
<feature type="active site" description="Charge relay system" evidence="11 12">
    <location>
        <position position="152"/>
    </location>
</feature>
<evidence type="ECO:0000259" key="16">
    <source>
        <dbReference type="Pfam" id="PF05922"/>
    </source>
</evidence>
<evidence type="ECO:0000256" key="10">
    <source>
        <dbReference type="ARBA" id="ARBA00023180"/>
    </source>
</evidence>
<organism evidence="18 19">
    <name type="scientific">Morus notabilis</name>
    <dbReference type="NCBI Taxonomy" id="981085"/>
    <lineage>
        <taxon>Eukaryota</taxon>
        <taxon>Viridiplantae</taxon>
        <taxon>Streptophyta</taxon>
        <taxon>Embryophyta</taxon>
        <taxon>Tracheophyta</taxon>
        <taxon>Spermatophyta</taxon>
        <taxon>Magnoliopsida</taxon>
        <taxon>eudicotyledons</taxon>
        <taxon>Gunneridae</taxon>
        <taxon>Pentapetalae</taxon>
        <taxon>rosids</taxon>
        <taxon>fabids</taxon>
        <taxon>Rosales</taxon>
        <taxon>Moraceae</taxon>
        <taxon>Moreae</taxon>
        <taxon>Morus</taxon>
    </lineage>
</organism>
<dbReference type="AlphaFoldDB" id="W9RA47"/>
<evidence type="ECO:0000259" key="15">
    <source>
        <dbReference type="Pfam" id="PF02225"/>
    </source>
</evidence>
<evidence type="ECO:0000256" key="1">
    <source>
        <dbReference type="ARBA" id="ARBA00002076"/>
    </source>
</evidence>
<dbReference type="InterPro" id="IPR015500">
    <property type="entry name" value="Peptidase_S8_subtilisin-rel"/>
</dbReference>
<dbReference type="FunFam" id="3.40.50.200:FF:000006">
    <property type="entry name" value="Subtilisin-like protease SBT1.5"/>
    <property type="match status" value="1"/>
</dbReference>
<dbReference type="InterPro" id="IPR003137">
    <property type="entry name" value="PA_domain"/>
</dbReference>
<evidence type="ECO:0000313" key="19">
    <source>
        <dbReference type="Proteomes" id="UP000030645"/>
    </source>
</evidence>
<keyword evidence="5" id="KW-0964">Secreted</keyword>
<dbReference type="CDD" id="cd04852">
    <property type="entry name" value="Peptidases_S8_3"/>
    <property type="match status" value="1"/>
</dbReference>
<comment type="function">
    <text evidence="1">Required for arbuscular mycorrhiza (AM) development during AM symbiosis with AM fungi (e.g. Glomeromycota intraradices).</text>
</comment>
<dbReference type="PROSITE" id="PS51892">
    <property type="entry name" value="SUBTILASE"/>
    <property type="match status" value="1"/>
</dbReference>
<dbReference type="InterPro" id="IPR000209">
    <property type="entry name" value="Peptidase_S8/S53_dom"/>
</dbReference>
<dbReference type="Proteomes" id="UP000030645">
    <property type="component" value="Unassembled WGS sequence"/>
</dbReference>
<feature type="active site" description="Charge relay system" evidence="11 12">
    <location>
        <position position="221"/>
    </location>
</feature>
<feature type="domain" description="Subtilisin-like protease fibronectin type-III" evidence="17">
    <location>
        <begin position="671"/>
        <end position="765"/>
    </location>
</feature>
<evidence type="ECO:0000256" key="8">
    <source>
        <dbReference type="ARBA" id="ARBA00022801"/>
    </source>
</evidence>
<evidence type="ECO:0000256" key="12">
    <source>
        <dbReference type="PROSITE-ProRule" id="PRU01240"/>
    </source>
</evidence>
<dbReference type="FunFam" id="3.50.30.30:FF:000005">
    <property type="entry name" value="subtilisin-like protease SBT1.5"/>
    <property type="match status" value="1"/>
</dbReference>
<dbReference type="InterPro" id="IPR045051">
    <property type="entry name" value="SBT"/>
</dbReference>
<dbReference type="PROSITE" id="PS00138">
    <property type="entry name" value="SUBTILASE_SER"/>
    <property type="match status" value="1"/>
</dbReference>
<evidence type="ECO:0000256" key="7">
    <source>
        <dbReference type="ARBA" id="ARBA00022729"/>
    </source>
</evidence>
<evidence type="ECO:0000256" key="9">
    <source>
        <dbReference type="ARBA" id="ARBA00022825"/>
    </source>
</evidence>
<evidence type="ECO:0000256" key="4">
    <source>
        <dbReference type="ARBA" id="ARBA00022523"/>
    </source>
</evidence>
<feature type="domain" description="Peptidase S8/S53" evidence="14">
    <location>
        <begin position="143"/>
        <end position="617"/>
    </location>
</feature>
<dbReference type="Gene3D" id="3.30.70.80">
    <property type="entry name" value="Peptidase S8 propeptide/proteinase inhibitor I9"/>
    <property type="match status" value="1"/>
</dbReference>
<dbReference type="SUPFAM" id="SSF52743">
    <property type="entry name" value="Subtilisin-like"/>
    <property type="match status" value="1"/>
</dbReference>
<dbReference type="InterPro" id="IPR046450">
    <property type="entry name" value="PA_dom_sf"/>
</dbReference>
<dbReference type="InterPro" id="IPR041469">
    <property type="entry name" value="Subtilisin-like_FN3"/>
</dbReference>
<dbReference type="OrthoDB" id="206201at2759"/>
<feature type="signal peptide" evidence="13">
    <location>
        <begin position="1"/>
        <end position="25"/>
    </location>
</feature>
<dbReference type="InterPro" id="IPR023828">
    <property type="entry name" value="Peptidase_S8_Ser-AS"/>
</dbReference>
<dbReference type="Gene3D" id="2.60.40.2310">
    <property type="match status" value="1"/>
</dbReference>
<feature type="domain" description="PA" evidence="15">
    <location>
        <begin position="399"/>
        <end position="473"/>
    </location>
</feature>
<evidence type="ECO:0000256" key="2">
    <source>
        <dbReference type="ARBA" id="ARBA00004271"/>
    </source>
</evidence>
<evidence type="ECO:0000256" key="11">
    <source>
        <dbReference type="PIRSR" id="PIRSR615500-1"/>
    </source>
</evidence>
<name>W9RA47_9ROSA</name>
<dbReference type="GO" id="GO:0048046">
    <property type="term" value="C:apoplast"/>
    <property type="evidence" value="ECO:0007669"/>
    <property type="project" value="UniProtKB-SubCell"/>
</dbReference>
<keyword evidence="7 13" id="KW-0732">Signal</keyword>
<dbReference type="Pfam" id="PF02225">
    <property type="entry name" value="PA"/>
    <property type="match status" value="1"/>
</dbReference>
<reference evidence="19" key="1">
    <citation type="submission" date="2013-01" db="EMBL/GenBank/DDBJ databases">
        <title>Draft Genome Sequence of a Mulberry Tree, Morus notabilis C.K. Schneid.</title>
        <authorList>
            <person name="He N."/>
            <person name="Zhao S."/>
        </authorList>
    </citation>
    <scope>NUCLEOTIDE SEQUENCE</scope>
</reference>
<dbReference type="InterPro" id="IPR037045">
    <property type="entry name" value="S8pro/Inhibitor_I9_sf"/>
</dbReference>
<keyword evidence="9 12" id="KW-0720">Serine protease</keyword>
<keyword evidence="6 12" id="KW-0645">Protease</keyword>
<dbReference type="Pfam" id="PF05922">
    <property type="entry name" value="Inhibitor_I9"/>
    <property type="match status" value="1"/>
</dbReference>
<dbReference type="GO" id="GO:0004252">
    <property type="term" value="F:serine-type endopeptidase activity"/>
    <property type="evidence" value="ECO:0007669"/>
    <property type="project" value="UniProtKB-UniRule"/>
</dbReference>
<evidence type="ECO:0000313" key="18">
    <source>
        <dbReference type="EMBL" id="EXB64619.1"/>
    </source>
</evidence>
<keyword evidence="19" id="KW-1185">Reference proteome</keyword>
<keyword evidence="4" id="KW-0052">Apoplast</keyword>
<dbReference type="PRINTS" id="PR00723">
    <property type="entry name" value="SUBTILISIN"/>
</dbReference>
<dbReference type="KEGG" id="mnt:21400934"/>
<gene>
    <name evidence="18" type="ORF">L484_017951</name>
</gene>
<keyword evidence="10" id="KW-0325">Glycoprotein</keyword>
<dbReference type="InterPro" id="IPR034197">
    <property type="entry name" value="Peptidases_S8_3"/>
</dbReference>
<feature type="domain" description="Inhibitor I9" evidence="16">
    <location>
        <begin position="30"/>
        <end position="114"/>
    </location>
</feature>
<feature type="chain" id="PRO_5004928198" evidence="13">
    <location>
        <begin position="26"/>
        <end position="771"/>
    </location>
</feature>
<dbReference type="PANTHER" id="PTHR10795">
    <property type="entry name" value="PROPROTEIN CONVERTASE SUBTILISIN/KEXIN"/>
    <property type="match status" value="1"/>
</dbReference>
<comment type="similarity">
    <text evidence="3 12">Belongs to the peptidase S8 family.</text>
</comment>
<evidence type="ECO:0000256" key="6">
    <source>
        <dbReference type="ARBA" id="ARBA00022670"/>
    </source>
</evidence>
<sequence>MGLLKPSTIIQFLILFSLLHIPALAAKQPYIVYLGSHAHGPKITEADLDRVADSHYELLSSFLGSKEKAKESIFLSYKRNINGFAAFLEEEEAAQIAKHPGVVSVFLNQGRKLHTTHSWNFMMLEDQKGFPIRNSIWRKAKFGKDTIIANLDTGVWPTSKSFDDKGYGPIPSRWKGTCQKSKDGFACNRKLIGARYFSEGYEAWGRKLNSTERTARDHSGHGSHTLSTAGGNFVHGASVLGVGNGTAKGGSPRARVAAYKVCWPPVDGGECFDADIMAAFDMAIHDGVDVISMSVGGKPAGYWEDGMSIGAFHAAKKGIVVVASAGNSGPNAGSVTNVSPWMITVAASTLDREFQAFVELKNGLRLKGTSLSPALRAKKFYPLINGAQAKEANASIDDAILCKTGTLDPTKVKGKILACLRGENARVEKGLNAARAGAVGMILCNDDLSGNGVLADAHFLPASHLTYEDGQSLLQYINTTKNPQATLLPPIATFGSKPAPSMASFSSTGPNTVTPEILKPDITAPGVSIIAAYSEAVSPTGLEFDKRRFPFNVESGTSMSCPHVAGVVGLLRTIHRDWSPAAIRSAIVTTARTRDNTGNSAKTALKQKASPFNYGNGHIRPNRAMDPGLVYDLGTNDYLNFLCSLGYNKTQIQALNDKPHKCPAKNVTVLDFNYPSVTAPNLSGSVTVTRTVKNVGQPGTYVVKVHEPVGVSVSVEPKILEFKHHGEEKSFRITLKDRGYGLKGYHFGVFVWTDGKHYVRSPIVVQTVTKE</sequence>
<dbReference type="InterPro" id="IPR010259">
    <property type="entry name" value="S8pro/Inhibitor_I9"/>
</dbReference>
<evidence type="ECO:0000256" key="13">
    <source>
        <dbReference type="SAM" id="SignalP"/>
    </source>
</evidence>
<dbReference type="GO" id="GO:0009610">
    <property type="term" value="P:response to symbiotic fungus"/>
    <property type="evidence" value="ECO:0007669"/>
    <property type="project" value="UniProtKB-ARBA"/>
</dbReference>
<evidence type="ECO:0000256" key="3">
    <source>
        <dbReference type="ARBA" id="ARBA00011073"/>
    </source>
</evidence>
<dbReference type="Pfam" id="PF17766">
    <property type="entry name" value="fn3_6"/>
    <property type="match status" value="1"/>
</dbReference>
<dbReference type="InterPro" id="IPR036852">
    <property type="entry name" value="Peptidase_S8/S53_dom_sf"/>
</dbReference>
<dbReference type="EMBL" id="KE344502">
    <property type="protein sequence ID" value="EXB64619.1"/>
    <property type="molecule type" value="Genomic_DNA"/>
</dbReference>
<comment type="subcellular location">
    <subcellularLocation>
        <location evidence="2">Secreted</location>
        <location evidence="2">Extracellular space</location>
        <location evidence="2">Apoplast</location>
    </subcellularLocation>
</comment>
<evidence type="ECO:0000259" key="14">
    <source>
        <dbReference type="Pfam" id="PF00082"/>
    </source>
</evidence>
<dbReference type="CDD" id="cd02120">
    <property type="entry name" value="PA_subtilisin_like"/>
    <property type="match status" value="1"/>
</dbReference>
<dbReference type="FunFam" id="2.60.40.2310:FF:000001">
    <property type="entry name" value="Subtilisin-like protease SBT1.5"/>
    <property type="match status" value="1"/>
</dbReference>
<dbReference type="Gene3D" id="3.40.50.200">
    <property type="entry name" value="Peptidase S8/S53 domain"/>
    <property type="match status" value="1"/>
</dbReference>
<keyword evidence="8 12" id="KW-0378">Hydrolase</keyword>
<evidence type="ECO:0000259" key="17">
    <source>
        <dbReference type="Pfam" id="PF17766"/>
    </source>
</evidence>
<accession>W9RA47</accession>
<dbReference type="GO" id="GO:0009609">
    <property type="term" value="P:response to symbiotic bacterium"/>
    <property type="evidence" value="ECO:0007669"/>
    <property type="project" value="UniProtKB-ARBA"/>
</dbReference>
<dbReference type="Gene3D" id="3.50.30.30">
    <property type="match status" value="1"/>
</dbReference>
<evidence type="ECO:0000256" key="5">
    <source>
        <dbReference type="ARBA" id="ARBA00022525"/>
    </source>
</evidence>
<dbReference type="SUPFAM" id="SSF52025">
    <property type="entry name" value="PA domain"/>
    <property type="match status" value="1"/>
</dbReference>
<dbReference type="Pfam" id="PF00082">
    <property type="entry name" value="Peptidase_S8"/>
    <property type="match status" value="1"/>
</dbReference>
<protein>
    <submittedName>
        <fullName evidence="18">Subtilisin-like protease</fullName>
    </submittedName>
</protein>
<dbReference type="GO" id="GO:0006508">
    <property type="term" value="P:proteolysis"/>
    <property type="evidence" value="ECO:0007669"/>
    <property type="project" value="UniProtKB-KW"/>
</dbReference>
<dbReference type="FunFam" id="3.30.70.80:FF:000002">
    <property type="entry name" value="Subtilisin-like protease SBT5.3"/>
    <property type="match status" value="1"/>
</dbReference>